<evidence type="ECO:0000256" key="3">
    <source>
        <dbReference type="SAM" id="MobiDB-lite"/>
    </source>
</evidence>
<keyword evidence="6" id="KW-1185">Reference proteome</keyword>
<dbReference type="GO" id="GO:0006955">
    <property type="term" value="P:immune response"/>
    <property type="evidence" value="ECO:0007669"/>
    <property type="project" value="InterPro"/>
</dbReference>
<evidence type="ECO:0000313" key="5">
    <source>
        <dbReference type="EMBL" id="KAB8189124.1"/>
    </source>
</evidence>
<proteinExistence type="predicted"/>
<dbReference type="EMBL" id="VDLX02000021">
    <property type="protein sequence ID" value="KAB8189124.1"/>
    <property type="molecule type" value="Genomic_DNA"/>
</dbReference>
<feature type="region of interest" description="Disordered" evidence="3">
    <location>
        <begin position="1134"/>
        <end position="1158"/>
    </location>
</feature>
<name>A0A5C4VJR8_9ACTN</name>
<dbReference type="SUPFAM" id="SSF49899">
    <property type="entry name" value="Concanavalin A-like lectins/glucanases"/>
    <property type="match status" value="3"/>
</dbReference>
<sequence length="1373" mass="145929">MIVVGTIESPPGPAIAVTKPLTGSPAGEQAQTEEQALARAERTGRLVEIASLRGESSEVFATPDGTLEAREHLRPVRARVDGQWRPIDTTLATSDDGTVAPKAATVGLRFSGGGDAPMVRMSRAGRELALSWPGKLPEPRLEGATAVYPDVLPGVDLRLGAQADGFTQLLVVKTPDAARQAGEFRLTMGTSGISVKKTDAGGLAAVDGAAGGTIFEAAPPVMWDSKKDADAKHARAAGDEGTNQARVGVDLMDGGRGLVLKPDADLLTGADTVYPVFIDPQWYTPKATAWTMASKHWASSPQWKFNGKPDAGMGYCGWEYCNPYDVKRLFYRIPVSRFAGTTVLDADFVVRNTWSASCTAASVQLWRTKSISESTTWNTQNTSGFWIDHLKTRQFAYGYEGCAARDAEFDVDAVVQQAANGRWATITFGLRAPAADEDDRYSWKRFSDDAYLRVSYNRAPVQPRMSQLTMQYGGVCKQPGDAPWVRSLGMIYANNITDPDGDNVSVQFQAAWDGGTWQPARTTAKRSGSDFSLRLPSSIPEDKAVRWYVRVYDGEQYSPWSHAGDATACYFRYDTDAPKPPAISSGDYPEQNPEDPNDPWYDGVGKYGSFVIGGNDTQTAKYWYGINVDPSSSNAVTTTNGAAKTITFLPPRAGVNTLYVKSFDAAGNASAPTGYRFRVKAGQPERATWQFDENAGQTQAQGSTPPRPLTLTGGTVLGAEGVIDTALALNGTDAQAATDLSVVDTTQSFSVSAWVKLDTLPDHPAVVAAQLGNETAGYELAYSNTDNRWVFASYTADKAGASVVRAMPSTAGGVPTGVWTHLVGSFDATLNQLRLYVDGTLAGSVPHDIGWNAARGIRLGAGATKGVARDFLPGSLDQVEIFDRALADGEVASLSAKEPVTSGNRPATAVFRLDEAAGATEVAGHAQVMPAVFRGGAAAGAVGVSGKALSLDGTDDYAVVGTPHINTFRSFAVSVWARLETKPGHSAVLLTQQGRHRSGVELFYSAYLDRWVLNQHESDTPDAGQVLAVQSAGGLPQAGEWAHLVGVHDTVANTLTLYVNGVKAGQVALNTPWYAAGVFQVGAGLYNGVPGNFFPGQIDDIRLFDRVVSADEVKQLFKQRPVVAARWRFTEAEGTPPVTRDDSTSGNAMTLNGGAQVGPGGIDGSVTLDGVDDFAVTAKSPVDTSASFTISAWAQTAAVPDRQVTLLSVPGTQQSALAVRYVPSSDPATDPGRWRIVTAGKDTADATLTSVDNGQFFSPADWNHVALVYDAFADELRLYVNGNLQDAACADDGGEDSSGCADLASWKENVMTFRSAQPMQLGRFRTGSSTWGEHWPGAVSDVWAFHGALTELQIAHLSIGMPGLPTEVPGGIG</sequence>
<accession>A0A5C4VJR8</accession>
<keyword evidence="1" id="KW-0732">Signal</keyword>
<feature type="domain" description="LamG-like jellyroll fold" evidence="4">
    <location>
        <begin position="1186"/>
        <end position="1352"/>
    </location>
</feature>
<dbReference type="Gene3D" id="2.60.120.200">
    <property type="match status" value="3"/>
</dbReference>
<evidence type="ECO:0000256" key="2">
    <source>
        <dbReference type="ARBA" id="ARBA00023157"/>
    </source>
</evidence>
<reference evidence="5 6" key="1">
    <citation type="submission" date="2019-10" db="EMBL/GenBank/DDBJ databases">
        <title>Nonomuraea sp. nov., isolated from Phyllanthus amarus.</title>
        <authorList>
            <person name="Klykleung N."/>
            <person name="Tanasupawat S."/>
        </authorList>
    </citation>
    <scope>NUCLEOTIDE SEQUENCE [LARGE SCALE GENOMIC DNA]</scope>
    <source>
        <strain evidence="5 6">PA1-10</strain>
    </source>
</reference>
<evidence type="ECO:0000259" key="4">
    <source>
        <dbReference type="SMART" id="SM00560"/>
    </source>
</evidence>
<feature type="domain" description="LamG-like jellyroll fold" evidence="4">
    <location>
        <begin position="969"/>
        <end position="1111"/>
    </location>
</feature>
<dbReference type="Proteomes" id="UP000312512">
    <property type="component" value="Unassembled WGS sequence"/>
</dbReference>
<gene>
    <name evidence="5" type="ORF">FH608_040450</name>
</gene>
<dbReference type="OrthoDB" id="176279at2"/>
<dbReference type="PANTHER" id="PTHR46943">
    <property type="entry name" value="PENTRAXIN-RELATED PROTEIN PTX3"/>
    <property type="match status" value="1"/>
</dbReference>
<dbReference type="SMART" id="SM00560">
    <property type="entry name" value="LamGL"/>
    <property type="match status" value="3"/>
</dbReference>
<dbReference type="InterPro" id="IPR042837">
    <property type="entry name" value="PTX3"/>
</dbReference>
<comment type="caution">
    <text evidence="5">The sequence shown here is derived from an EMBL/GenBank/DDBJ whole genome shotgun (WGS) entry which is preliminary data.</text>
</comment>
<protein>
    <submittedName>
        <fullName evidence="5">LamG domain-containing protein</fullName>
    </submittedName>
</protein>
<evidence type="ECO:0000256" key="1">
    <source>
        <dbReference type="ARBA" id="ARBA00022729"/>
    </source>
</evidence>
<dbReference type="Pfam" id="PF13385">
    <property type="entry name" value="Laminin_G_3"/>
    <property type="match status" value="3"/>
</dbReference>
<dbReference type="PANTHER" id="PTHR46943:SF1">
    <property type="entry name" value="PENTRAXIN-RELATED PROTEIN PTX3"/>
    <property type="match status" value="1"/>
</dbReference>
<evidence type="ECO:0000313" key="6">
    <source>
        <dbReference type="Proteomes" id="UP000312512"/>
    </source>
</evidence>
<keyword evidence="2" id="KW-1015">Disulfide bond</keyword>
<feature type="domain" description="LamG-like jellyroll fold" evidence="4">
    <location>
        <begin position="747"/>
        <end position="889"/>
    </location>
</feature>
<dbReference type="InterPro" id="IPR013320">
    <property type="entry name" value="ConA-like_dom_sf"/>
</dbReference>
<dbReference type="InterPro" id="IPR006558">
    <property type="entry name" value="LamG-like"/>
</dbReference>
<organism evidence="5 6">
    <name type="scientific">Nonomuraea phyllanthi</name>
    <dbReference type="NCBI Taxonomy" id="2219224"/>
    <lineage>
        <taxon>Bacteria</taxon>
        <taxon>Bacillati</taxon>
        <taxon>Actinomycetota</taxon>
        <taxon>Actinomycetes</taxon>
        <taxon>Streptosporangiales</taxon>
        <taxon>Streptosporangiaceae</taxon>
        <taxon>Nonomuraea</taxon>
    </lineage>
</organism>